<dbReference type="EMBL" id="LECW02000011">
    <property type="protein sequence ID" value="KRT94478.1"/>
    <property type="molecule type" value="Genomic_DNA"/>
</dbReference>
<accession>A0A0J6DSX5</accession>
<evidence type="ECO:0000313" key="3">
    <source>
        <dbReference type="EMBL" id="MEC0487768.1"/>
    </source>
</evidence>
<dbReference type="InterPro" id="IPR036465">
    <property type="entry name" value="vWFA_dom_sf"/>
</dbReference>
<reference evidence="2 4" key="1">
    <citation type="journal article" date="2015" name="Int. J. Syst. Evol. Microbiol.">
        <title>Bacillus glycinifermentans sp. nov., isolated from fermented soybean paste.</title>
        <authorList>
            <person name="Kim S.J."/>
            <person name="Dunlap C.A."/>
            <person name="Kwon S.W."/>
            <person name="Rooney A.P."/>
        </authorList>
    </citation>
    <scope>NUCLEOTIDE SEQUENCE [LARGE SCALE GENOMIC DNA]</scope>
    <source>
        <strain evidence="2 4">GO-13</strain>
    </source>
</reference>
<dbReference type="SUPFAM" id="SSF53300">
    <property type="entry name" value="vWA-like"/>
    <property type="match status" value="2"/>
</dbReference>
<sequence length="245" mass="26918">MKKGHLNQILLITDGCSNRGEDPQAMAAFAKEQGITVNVIGIMEENTMDQEAMKEVEGIALAGGGVHQVVYASQLSQTVQMVTKKAMTQTLQGVVNNELKQILGRHAEMDELPPDKRGEVMEVVDELGETVHLHVLVLVDTSASMNPKLPTVKEALIDLSISLNSRIGENEFAMFIFPGKKQEVELVLDWTPKFESLSSIFSKLAAGGITPTGPAIREAIQHFKKIGSRRSMLEDDERRFDEFGG</sequence>
<reference evidence="3 5" key="3">
    <citation type="submission" date="2023-03" db="EMBL/GenBank/DDBJ databases">
        <title>Agriculturally important microbes genome sequencing.</title>
        <authorList>
            <person name="Dunlap C."/>
        </authorList>
    </citation>
    <scope>NUCLEOTIDE SEQUENCE [LARGE SCALE GENOMIC DNA]</scope>
    <source>
        <strain evidence="3 5">CBP-3203</strain>
    </source>
</reference>
<evidence type="ECO:0000313" key="2">
    <source>
        <dbReference type="EMBL" id="KRT94478.1"/>
    </source>
</evidence>
<dbReference type="InterPro" id="IPR002035">
    <property type="entry name" value="VWF_A"/>
</dbReference>
<dbReference type="Proteomes" id="UP001341297">
    <property type="component" value="Unassembled WGS sequence"/>
</dbReference>
<dbReference type="EMBL" id="JARRTL010000035">
    <property type="protein sequence ID" value="MEC0487768.1"/>
    <property type="molecule type" value="Genomic_DNA"/>
</dbReference>
<feature type="domain" description="VWFA" evidence="1">
    <location>
        <begin position="1"/>
        <end position="91"/>
    </location>
</feature>
<name>A0A0J6ESF2_9BACI</name>
<dbReference type="Pfam" id="PF00092">
    <property type="entry name" value="VWA"/>
    <property type="match status" value="1"/>
</dbReference>
<keyword evidence="5" id="KW-1185">Reference proteome</keyword>
<dbReference type="OrthoDB" id="2960279at2"/>
<evidence type="ECO:0000259" key="1">
    <source>
        <dbReference type="PROSITE" id="PS50234"/>
    </source>
</evidence>
<comment type="caution">
    <text evidence="2">The sequence shown here is derived from an EMBL/GenBank/DDBJ whole genome shotgun (WGS) entry which is preliminary data.</text>
</comment>
<evidence type="ECO:0000313" key="4">
    <source>
        <dbReference type="Proteomes" id="UP000036168"/>
    </source>
</evidence>
<protein>
    <submittedName>
        <fullName evidence="3">VWA domain-containing protein</fullName>
    </submittedName>
</protein>
<dbReference type="PROSITE" id="PS50234">
    <property type="entry name" value="VWFA"/>
    <property type="match status" value="1"/>
</dbReference>
<dbReference type="RefSeq" id="WP_048356466.1">
    <property type="nucleotide sequence ID" value="NZ_CP023481.1"/>
</dbReference>
<proteinExistence type="predicted"/>
<organism evidence="2 4">
    <name type="scientific">Bacillus glycinifermentans</name>
    <dbReference type="NCBI Taxonomy" id="1664069"/>
    <lineage>
        <taxon>Bacteria</taxon>
        <taxon>Bacillati</taxon>
        <taxon>Bacillota</taxon>
        <taxon>Bacilli</taxon>
        <taxon>Bacillales</taxon>
        <taxon>Bacillaceae</taxon>
        <taxon>Bacillus</taxon>
    </lineage>
</organism>
<dbReference type="Proteomes" id="UP000036168">
    <property type="component" value="Unassembled WGS sequence"/>
</dbReference>
<dbReference type="STRING" id="1664069.BGLY_0073"/>
<gene>
    <name evidence="2" type="ORF">AB447_215075</name>
    <name evidence="3" type="ORF">P8828_23770</name>
</gene>
<accession>A0A0J6ESF2</accession>
<evidence type="ECO:0000313" key="5">
    <source>
        <dbReference type="Proteomes" id="UP001341297"/>
    </source>
</evidence>
<dbReference type="CDD" id="cd00198">
    <property type="entry name" value="vWFA"/>
    <property type="match status" value="1"/>
</dbReference>
<dbReference type="Gene3D" id="3.40.50.410">
    <property type="entry name" value="von Willebrand factor, type A domain"/>
    <property type="match status" value="1"/>
</dbReference>
<dbReference type="AlphaFoldDB" id="A0A0J6ESF2"/>
<dbReference type="PATRIC" id="fig|1664069.3.peg.2753"/>
<reference evidence="2" key="2">
    <citation type="submission" date="2015-10" db="EMBL/GenBank/DDBJ databases">
        <authorList>
            <person name="Gilbert D.G."/>
        </authorList>
    </citation>
    <scope>NUCLEOTIDE SEQUENCE</scope>
    <source>
        <strain evidence="2">GO-13</strain>
    </source>
</reference>